<dbReference type="SMART" id="SM00454">
    <property type="entry name" value="SAM"/>
    <property type="match status" value="1"/>
</dbReference>
<dbReference type="CDD" id="cd09487">
    <property type="entry name" value="SAM_superfamily"/>
    <property type="match status" value="1"/>
</dbReference>
<evidence type="ECO:0000259" key="2">
    <source>
        <dbReference type="PROSITE" id="PS50105"/>
    </source>
</evidence>
<name>A0A9D3YTP4_DREPO</name>
<dbReference type="EMBL" id="JAIWYP010000014">
    <property type="protein sequence ID" value="KAH3707145.1"/>
    <property type="molecule type" value="Genomic_DNA"/>
</dbReference>
<reference evidence="3" key="1">
    <citation type="journal article" date="2019" name="bioRxiv">
        <title>The Genome of the Zebra Mussel, Dreissena polymorpha: A Resource for Invasive Species Research.</title>
        <authorList>
            <person name="McCartney M.A."/>
            <person name="Auch B."/>
            <person name="Kono T."/>
            <person name="Mallez S."/>
            <person name="Zhang Y."/>
            <person name="Obille A."/>
            <person name="Becker A."/>
            <person name="Abrahante J.E."/>
            <person name="Garbe J."/>
            <person name="Badalamenti J.P."/>
            <person name="Herman A."/>
            <person name="Mangelson H."/>
            <person name="Liachko I."/>
            <person name="Sullivan S."/>
            <person name="Sone E.D."/>
            <person name="Koren S."/>
            <person name="Silverstein K.A.T."/>
            <person name="Beckman K.B."/>
            <person name="Gohl D.M."/>
        </authorList>
    </citation>
    <scope>NUCLEOTIDE SEQUENCE</scope>
    <source>
        <strain evidence="3">Duluth1</strain>
        <tissue evidence="3">Whole animal</tissue>
    </source>
</reference>
<gene>
    <name evidence="3" type="ORF">DPMN_066542</name>
</gene>
<evidence type="ECO:0000313" key="3">
    <source>
        <dbReference type="EMBL" id="KAH3707145.1"/>
    </source>
</evidence>
<dbReference type="PROSITE" id="PS50105">
    <property type="entry name" value="SAM_DOMAIN"/>
    <property type="match status" value="1"/>
</dbReference>
<sequence>MPKIQKSLPDYQALVRWTVQDVINWLHDNKFDACVSAFRQCGIDGNKFVHSEEPDLINIGIKRPIVREIMEQLNTVGRPRNNMRVGAQVVQPPSHRTVVTNDDADSDEGWDTDEFQEESDESVPPSPMAPPRPNRTVPTKNGLRDSPSLPRQPVMAPE</sequence>
<evidence type="ECO:0000256" key="1">
    <source>
        <dbReference type="SAM" id="MobiDB-lite"/>
    </source>
</evidence>
<dbReference type="SUPFAM" id="SSF47769">
    <property type="entry name" value="SAM/Pointed domain"/>
    <property type="match status" value="1"/>
</dbReference>
<dbReference type="Gene3D" id="1.10.150.50">
    <property type="entry name" value="Transcription Factor, Ets-1"/>
    <property type="match status" value="1"/>
</dbReference>
<dbReference type="InterPro" id="IPR013761">
    <property type="entry name" value="SAM/pointed_sf"/>
</dbReference>
<dbReference type="Proteomes" id="UP000828390">
    <property type="component" value="Unassembled WGS sequence"/>
</dbReference>
<proteinExistence type="predicted"/>
<dbReference type="AlphaFoldDB" id="A0A9D3YTP4"/>
<reference evidence="3" key="2">
    <citation type="submission" date="2020-11" db="EMBL/GenBank/DDBJ databases">
        <authorList>
            <person name="McCartney M.A."/>
            <person name="Auch B."/>
            <person name="Kono T."/>
            <person name="Mallez S."/>
            <person name="Becker A."/>
            <person name="Gohl D.M."/>
            <person name="Silverstein K.A.T."/>
            <person name="Koren S."/>
            <person name="Bechman K.B."/>
            <person name="Herman A."/>
            <person name="Abrahante J.E."/>
            <person name="Garbe J."/>
        </authorList>
    </citation>
    <scope>NUCLEOTIDE SEQUENCE</scope>
    <source>
        <strain evidence="3">Duluth1</strain>
        <tissue evidence="3">Whole animal</tissue>
    </source>
</reference>
<feature type="domain" description="SAM" evidence="2">
    <location>
        <begin position="17"/>
        <end position="61"/>
    </location>
</feature>
<protein>
    <recommendedName>
        <fullName evidence="2">SAM domain-containing protein</fullName>
    </recommendedName>
</protein>
<dbReference type="Pfam" id="PF07647">
    <property type="entry name" value="SAM_2"/>
    <property type="match status" value="1"/>
</dbReference>
<accession>A0A9D3YTP4</accession>
<feature type="compositionally biased region" description="Pro residues" evidence="1">
    <location>
        <begin position="124"/>
        <end position="133"/>
    </location>
</feature>
<feature type="region of interest" description="Disordered" evidence="1">
    <location>
        <begin position="77"/>
        <end position="158"/>
    </location>
</feature>
<comment type="caution">
    <text evidence="3">The sequence shown here is derived from an EMBL/GenBank/DDBJ whole genome shotgun (WGS) entry which is preliminary data.</text>
</comment>
<feature type="compositionally biased region" description="Acidic residues" evidence="1">
    <location>
        <begin position="102"/>
        <end position="121"/>
    </location>
</feature>
<feature type="non-terminal residue" evidence="3">
    <location>
        <position position="158"/>
    </location>
</feature>
<dbReference type="InterPro" id="IPR001660">
    <property type="entry name" value="SAM"/>
</dbReference>
<evidence type="ECO:0000313" key="4">
    <source>
        <dbReference type="Proteomes" id="UP000828390"/>
    </source>
</evidence>
<organism evidence="3 4">
    <name type="scientific">Dreissena polymorpha</name>
    <name type="common">Zebra mussel</name>
    <name type="synonym">Mytilus polymorpha</name>
    <dbReference type="NCBI Taxonomy" id="45954"/>
    <lineage>
        <taxon>Eukaryota</taxon>
        <taxon>Metazoa</taxon>
        <taxon>Spiralia</taxon>
        <taxon>Lophotrochozoa</taxon>
        <taxon>Mollusca</taxon>
        <taxon>Bivalvia</taxon>
        <taxon>Autobranchia</taxon>
        <taxon>Heteroconchia</taxon>
        <taxon>Euheterodonta</taxon>
        <taxon>Imparidentia</taxon>
        <taxon>Neoheterodontei</taxon>
        <taxon>Myida</taxon>
        <taxon>Dreissenoidea</taxon>
        <taxon>Dreissenidae</taxon>
        <taxon>Dreissena</taxon>
    </lineage>
</organism>
<keyword evidence="4" id="KW-1185">Reference proteome</keyword>